<organism evidence="1 2">
    <name type="scientific">Gnathostoma spinigerum</name>
    <dbReference type="NCBI Taxonomy" id="75299"/>
    <lineage>
        <taxon>Eukaryota</taxon>
        <taxon>Metazoa</taxon>
        <taxon>Ecdysozoa</taxon>
        <taxon>Nematoda</taxon>
        <taxon>Chromadorea</taxon>
        <taxon>Rhabditida</taxon>
        <taxon>Spirurina</taxon>
        <taxon>Gnathostomatomorpha</taxon>
        <taxon>Gnathostomatoidea</taxon>
        <taxon>Gnathostomatidae</taxon>
        <taxon>Gnathostoma</taxon>
    </lineage>
</organism>
<evidence type="ECO:0000313" key="1">
    <source>
        <dbReference type="EMBL" id="MFH4974733.1"/>
    </source>
</evidence>
<name>A0ABD6E4C5_9BILA</name>
<protein>
    <submittedName>
        <fullName evidence="1">Uncharacterized protein</fullName>
    </submittedName>
</protein>
<evidence type="ECO:0000313" key="2">
    <source>
        <dbReference type="Proteomes" id="UP001608902"/>
    </source>
</evidence>
<dbReference type="Proteomes" id="UP001608902">
    <property type="component" value="Unassembled WGS sequence"/>
</dbReference>
<dbReference type="AlphaFoldDB" id="A0ABD6E4C5"/>
<sequence length="78" mass="8973">MWPFTVIQRNGSQNSITDAIRKYFDEVKPKYQKTLKSKEHADFVAANDMGRERMNLLGLLISDLLSKNSSQPEEELSI</sequence>
<comment type="caution">
    <text evidence="1">The sequence shown here is derived from an EMBL/GenBank/DDBJ whole genome shotgun (WGS) entry which is preliminary data.</text>
</comment>
<gene>
    <name evidence="1" type="ORF">AB6A40_001442</name>
</gene>
<keyword evidence="2" id="KW-1185">Reference proteome</keyword>
<reference evidence="1 2" key="1">
    <citation type="submission" date="2024-08" db="EMBL/GenBank/DDBJ databases">
        <title>Gnathostoma spinigerum genome.</title>
        <authorList>
            <person name="Gonzalez-Bertolin B."/>
            <person name="Monzon S."/>
            <person name="Zaballos A."/>
            <person name="Jimenez P."/>
            <person name="Dekumyoy P."/>
            <person name="Varona S."/>
            <person name="Cuesta I."/>
            <person name="Sumanam S."/>
            <person name="Adisakwattana P."/>
            <person name="Gasser R.B."/>
            <person name="Hernandez-Gonzalez A."/>
            <person name="Young N.D."/>
            <person name="Perteguer M.J."/>
        </authorList>
    </citation>
    <scope>NUCLEOTIDE SEQUENCE [LARGE SCALE GENOMIC DNA]</scope>
    <source>
        <strain evidence="1">AL3</strain>
        <tissue evidence="1">Liver</tissue>
    </source>
</reference>
<accession>A0ABD6E4C5</accession>
<dbReference type="EMBL" id="JBGFUD010000536">
    <property type="protein sequence ID" value="MFH4974733.1"/>
    <property type="molecule type" value="Genomic_DNA"/>
</dbReference>
<proteinExistence type="predicted"/>